<keyword evidence="2" id="KW-1133">Transmembrane helix</keyword>
<protein>
    <recommendedName>
        <fullName evidence="5">DUF1673 family protein</fullName>
    </recommendedName>
</protein>
<evidence type="ECO:0000313" key="3">
    <source>
        <dbReference type="EMBL" id="KPQ42478.1"/>
    </source>
</evidence>
<feature type="transmembrane region" description="Helical" evidence="2">
    <location>
        <begin position="62"/>
        <end position="80"/>
    </location>
</feature>
<comment type="caution">
    <text evidence="3">The sequence shown here is derived from an EMBL/GenBank/DDBJ whole genome shotgun (WGS) entry which is preliminary data.</text>
</comment>
<feature type="transmembrane region" description="Helical" evidence="2">
    <location>
        <begin position="131"/>
        <end position="146"/>
    </location>
</feature>
<feature type="transmembrane region" description="Helical" evidence="2">
    <location>
        <begin position="177"/>
        <end position="196"/>
    </location>
</feature>
<dbReference type="Proteomes" id="UP000050360">
    <property type="component" value="Unassembled WGS sequence"/>
</dbReference>
<dbReference type="PATRIC" id="fig|1719120.3.peg.3193"/>
<dbReference type="Pfam" id="PF07895">
    <property type="entry name" value="DUF1673"/>
    <property type="match status" value="1"/>
</dbReference>
<reference evidence="3 4" key="1">
    <citation type="submission" date="2015-09" db="EMBL/GenBank/DDBJ databases">
        <title>A metagenomics-based metabolic model of nitrate-dependent anaerobic oxidation of methane by Methanoperedens-like archaea.</title>
        <authorList>
            <person name="Arshad A."/>
            <person name="Speth D.R."/>
            <person name="De Graaf R.M."/>
            <person name="Op Den Camp H.J."/>
            <person name="Jetten M.S."/>
            <person name="Welte C.U."/>
        </authorList>
    </citation>
    <scope>NUCLEOTIDE SEQUENCE [LARGE SCALE GENOMIC DNA]</scope>
</reference>
<feature type="transmembrane region" description="Helical" evidence="2">
    <location>
        <begin position="202"/>
        <end position="222"/>
    </location>
</feature>
<evidence type="ECO:0000256" key="1">
    <source>
        <dbReference type="SAM" id="MobiDB-lite"/>
    </source>
</evidence>
<dbReference type="AlphaFoldDB" id="A0A0P8CI63"/>
<dbReference type="InterPro" id="IPR012874">
    <property type="entry name" value="DUF1673_METspp"/>
</dbReference>
<dbReference type="EMBL" id="LKCM01000230">
    <property type="protein sequence ID" value="KPQ42478.1"/>
    <property type="molecule type" value="Genomic_DNA"/>
</dbReference>
<keyword evidence="2" id="KW-0472">Membrane</keyword>
<evidence type="ECO:0000313" key="4">
    <source>
        <dbReference type="Proteomes" id="UP000050360"/>
    </source>
</evidence>
<keyword evidence="2" id="KW-0812">Transmembrane</keyword>
<gene>
    <name evidence="3" type="ORF">MPEBLZ_02936</name>
</gene>
<name>A0A0P8CI63_9EURY</name>
<feature type="transmembrane region" description="Helical" evidence="2">
    <location>
        <begin position="242"/>
        <end position="263"/>
    </location>
</feature>
<organism evidence="3 4">
    <name type="scientific">Candidatus Methanoperedens nitratireducens</name>
    <dbReference type="NCBI Taxonomy" id="1392998"/>
    <lineage>
        <taxon>Archaea</taxon>
        <taxon>Methanobacteriati</taxon>
        <taxon>Methanobacteriota</taxon>
        <taxon>Stenosarchaea group</taxon>
        <taxon>Methanomicrobia</taxon>
        <taxon>Methanosarcinales</taxon>
        <taxon>ANME-2 cluster</taxon>
        <taxon>Candidatus Methanoperedentaceae</taxon>
        <taxon>Candidatus Methanoperedens</taxon>
    </lineage>
</organism>
<accession>A0A0P8CI63</accession>
<evidence type="ECO:0008006" key="5">
    <source>
        <dbReference type="Google" id="ProtNLM"/>
    </source>
</evidence>
<evidence type="ECO:0000256" key="2">
    <source>
        <dbReference type="SAM" id="Phobius"/>
    </source>
</evidence>
<feature type="transmembrane region" description="Helical" evidence="2">
    <location>
        <begin position="92"/>
        <end position="110"/>
    </location>
</feature>
<sequence length="265" mass="29897">MNSRDTVEVIKKMMGWCPVADTKTSEPPSGESFASKPEGGGDASGKSFGSLFEWDYIVKEELLRSIAVLFYTFIGIGSLIKYGYIKADLTDTFFLAPIVTFAFFVIMVLYRKNTLSPIIYCFENTKPFRELAILIAIYAVYLYFSLQHPVLHSIWILIILYIASKLGKIFELNRPTGVKMMLFVAAASAFVLIRYYALQLPLMPLIKGILTLEAVMLVFVVLSKWMGFEEPDYLKRMDRKGFLIFVALIVVLSIIGAAVMIGLDR</sequence>
<proteinExistence type="predicted"/>
<feature type="region of interest" description="Disordered" evidence="1">
    <location>
        <begin position="19"/>
        <end position="43"/>
    </location>
</feature>